<dbReference type="Pfam" id="PF01510">
    <property type="entry name" value="Amidase_2"/>
    <property type="match status" value="1"/>
</dbReference>
<evidence type="ECO:0000256" key="3">
    <source>
        <dbReference type="ARBA" id="ARBA00011901"/>
    </source>
</evidence>
<gene>
    <name evidence="7" type="ORF">D5F51_07635</name>
</gene>
<dbReference type="InterPro" id="IPR036366">
    <property type="entry name" value="PGBDSf"/>
</dbReference>
<evidence type="ECO:0000256" key="5">
    <source>
        <dbReference type="ARBA" id="ARBA00023316"/>
    </source>
</evidence>
<evidence type="ECO:0000259" key="6">
    <source>
        <dbReference type="SMART" id="SM00644"/>
    </source>
</evidence>
<keyword evidence="8" id="KW-1185">Reference proteome</keyword>
<keyword evidence="5" id="KW-0961">Cell wall biogenesis/degradation</keyword>
<dbReference type="Pfam" id="PF01471">
    <property type="entry name" value="PG_binding_1"/>
    <property type="match status" value="1"/>
</dbReference>
<reference evidence="8" key="1">
    <citation type="submission" date="2018-09" db="EMBL/GenBank/DDBJ databases">
        <title>Yersinia hibernicus sp. nov.</title>
        <authorList>
            <person name="Nguyen S.V."/>
            <person name="Mundanda D.M."/>
            <person name="Anes J."/>
            <person name="Fanning S."/>
        </authorList>
    </citation>
    <scope>NUCLEOTIDE SEQUENCE [LARGE SCALE GENOMIC DNA]</scope>
    <source>
        <strain evidence="8">CFS1934</strain>
    </source>
</reference>
<name>A0ABX5R6F2_9GAMM</name>
<proteinExistence type="inferred from homology"/>
<comment type="catalytic activity">
    <reaction evidence="1">
        <text>Hydrolyzes the link between N-acetylmuramoyl residues and L-amino acid residues in certain cell-wall glycopeptides.</text>
        <dbReference type="EC" id="3.5.1.28"/>
    </reaction>
</comment>
<dbReference type="InterPro" id="IPR002502">
    <property type="entry name" value="Amidase_domain"/>
</dbReference>
<dbReference type="PANTHER" id="PTHR30417">
    <property type="entry name" value="N-ACETYLMURAMOYL-L-ALANINE AMIDASE AMID"/>
    <property type="match status" value="1"/>
</dbReference>
<dbReference type="EMBL" id="CP032487">
    <property type="protein sequence ID" value="QAX81113.1"/>
    <property type="molecule type" value="Genomic_DNA"/>
</dbReference>
<dbReference type="InterPro" id="IPR036365">
    <property type="entry name" value="PGBD-like_sf"/>
</dbReference>
<dbReference type="InterPro" id="IPR051206">
    <property type="entry name" value="NAMLAA_amidase_2"/>
</dbReference>
<dbReference type="SUPFAM" id="SSF55846">
    <property type="entry name" value="N-acetylmuramoyl-L-alanine amidase-like"/>
    <property type="match status" value="1"/>
</dbReference>
<dbReference type="Gene3D" id="3.40.80.10">
    <property type="entry name" value="Peptidoglycan recognition protein-like"/>
    <property type="match status" value="1"/>
</dbReference>
<evidence type="ECO:0000313" key="8">
    <source>
        <dbReference type="Proteomes" id="UP000288804"/>
    </source>
</evidence>
<accession>A0ABX5R6F2</accession>
<dbReference type="CDD" id="cd06583">
    <property type="entry name" value="PGRP"/>
    <property type="match status" value="1"/>
</dbReference>
<dbReference type="InterPro" id="IPR036505">
    <property type="entry name" value="Amidase/PGRP_sf"/>
</dbReference>
<keyword evidence="4" id="KW-0378">Hydrolase</keyword>
<dbReference type="PANTHER" id="PTHR30417:SF1">
    <property type="entry name" value="N-ACETYLMURAMOYL-L-ALANINE AMIDASE AMID"/>
    <property type="match status" value="1"/>
</dbReference>
<dbReference type="SUPFAM" id="SSF47090">
    <property type="entry name" value="PGBD-like"/>
    <property type="match status" value="1"/>
</dbReference>
<dbReference type="SMART" id="SM00644">
    <property type="entry name" value="Ami_2"/>
    <property type="match status" value="1"/>
</dbReference>
<dbReference type="RefSeq" id="WP_129199254.1">
    <property type="nucleotide sequence ID" value="NZ_CABHXI010000101.1"/>
</dbReference>
<evidence type="ECO:0000256" key="2">
    <source>
        <dbReference type="ARBA" id="ARBA00007553"/>
    </source>
</evidence>
<dbReference type="PROSITE" id="PS51257">
    <property type="entry name" value="PROKAR_LIPOPROTEIN"/>
    <property type="match status" value="1"/>
</dbReference>
<evidence type="ECO:0000256" key="1">
    <source>
        <dbReference type="ARBA" id="ARBA00001561"/>
    </source>
</evidence>
<feature type="domain" description="N-acetylmuramoyl-L-alanine amidase" evidence="6">
    <location>
        <begin position="36"/>
        <end position="189"/>
    </location>
</feature>
<comment type="similarity">
    <text evidence="2">Belongs to the N-acetylmuramoyl-L-alanine amidase 2 family.</text>
</comment>
<dbReference type="Proteomes" id="UP000288804">
    <property type="component" value="Chromosome"/>
</dbReference>
<dbReference type="InterPro" id="IPR002477">
    <property type="entry name" value="Peptidoglycan-bd-like"/>
</dbReference>
<dbReference type="EC" id="3.5.1.28" evidence="3"/>
<sequence>MRKLLSAGILLLLAGCSSSQHDNQHKLIDRGDYKVDSSVSSVAQNARVRFLVLHYTALDDAQSLKVLTQGQVSAHYLVKTHPDNLDGKPVVLQLVPESERAWHAGVSDWHAGVSDWHGRSSLNDTSIGIEIVNKGFTEKMLGRQWYPYNESQIQLIERLTKDIIERYNIDPTDVVAHSDIAPLRKSDPGPLFPWQRLAEQGIGAWPDNATVTKYIDGRNKNDLASVAVIQQALARYGYKIPQTGELDDETRQVITAFQMHFRADDFSGAPDVETEAIALALVEKYRAVGS</sequence>
<organism evidence="7 8">
    <name type="scientific">Yersinia hibernica</name>
    <dbReference type="NCBI Taxonomy" id="2339259"/>
    <lineage>
        <taxon>Bacteria</taxon>
        <taxon>Pseudomonadati</taxon>
        <taxon>Pseudomonadota</taxon>
        <taxon>Gammaproteobacteria</taxon>
        <taxon>Enterobacterales</taxon>
        <taxon>Yersiniaceae</taxon>
        <taxon>Yersinia</taxon>
    </lineage>
</organism>
<dbReference type="Gene3D" id="1.10.101.10">
    <property type="entry name" value="PGBD-like superfamily/PGBD"/>
    <property type="match status" value="1"/>
</dbReference>
<evidence type="ECO:0000313" key="7">
    <source>
        <dbReference type="EMBL" id="QAX81113.1"/>
    </source>
</evidence>
<protein>
    <recommendedName>
        <fullName evidence="3">N-acetylmuramoyl-L-alanine amidase</fullName>
        <ecNumber evidence="3">3.5.1.28</ecNumber>
    </recommendedName>
</protein>
<evidence type="ECO:0000256" key="4">
    <source>
        <dbReference type="ARBA" id="ARBA00022801"/>
    </source>
</evidence>